<organism evidence="1 2">
    <name type="scientific">Byssothecium circinans</name>
    <dbReference type="NCBI Taxonomy" id="147558"/>
    <lineage>
        <taxon>Eukaryota</taxon>
        <taxon>Fungi</taxon>
        <taxon>Dikarya</taxon>
        <taxon>Ascomycota</taxon>
        <taxon>Pezizomycotina</taxon>
        <taxon>Dothideomycetes</taxon>
        <taxon>Pleosporomycetidae</taxon>
        <taxon>Pleosporales</taxon>
        <taxon>Massarineae</taxon>
        <taxon>Massarinaceae</taxon>
        <taxon>Byssothecium</taxon>
    </lineage>
</organism>
<gene>
    <name evidence="1" type="ORF">CC80DRAFT_500279</name>
</gene>
<protein>
    <submittedName>
        <fullName evidence="1">Uncharacterized protein</fullName>
    </submittedName>
</protein>
<keyword evidence="2" id="KW-1185">Reference proteome</keyword>
<name>A0A6A5UG87_9PLEO</name>
<sequence length="348" mass="38024">MVGADYACFGNGWGFNFINKTREPWSMPNSLSKLRASLHHSGAIVSKYNSNTVYKVSLSHCIAYTSFSRLLVHTSFTRFFPKKFSILIHHNPQKWCHSRSFFLLPCWPVSCPYSPNKLSNKKLLAGTLKLNEAAAYALIADPAQNAFRPVDLIAMFGVNETTVKKWEELNFNKAVIGRAQSTIDRYLDLPVASAKRESNEFEWTRDILAVRQDLKDALHEAQSILGQNQTANLDEASTKHSTVCAGKTAACELCFVGTSMIYLGASTGCAIGAVATTGASAGAPTPPALGTYATYMTTTTSTFSRLLQNAEMRSSVNTYTSLADPISVDDGMLAMLYFGMAVGTISRC</sequence>
<accession>A0A6A5UG87</accession>
<dbReference type="AlphaFoldDB" id="A0A6A5UG87"/>
<evidence type="ECO:0000313" key="1">
    <source>
        <dbReference type="EMBL" id="KAF1961936.1"/>
    </source>
</evidence>
<dbReference type="EMBL" id="ML976980">
    <property type="protein sequence ID" value="KAF1961936.1"/>
    <property type="molecule type" value="Genomic_DNA"/>
</dbReference>
<proteinExistence type="predicted"/>
<reference evidence="1" key="1">
    <citation type="journal article" date="2020" name="Stud. Mycol.">
        <title>101 Dothideomycetes genomes: a test case for predicting lifestyles and emergence of pathogens.</title>
        <authorList>
            <person name="Haridas S."/>
            <person name="Albert R."/>
            <person name="Binder M."/>
            <person name="Bloem J."/>
            <person name="Labutti K."/>
            <person name="Salamov A."/>
            <person name="Andreopoulos B."/>
            <person name="Baker S."/>
            <person name="Barry K."/>
            <person name="Bills G."/>
            <person name="Bluhm B."/>
            <person name="Cannon C."/>
            <person name="Castanera R."/>
            <person name="Culley D."/>
            <person name="Daum C."/>
            <person name="Ezra D."/>
            <person name="Gonzalez J."/>
            <person name="Henrissat B."/>
            <person name="Kuo A."/>
            <person name="Liang C."/>
            <person name="Lipzen A."/>
            <person name="Lutzoni F."/>
            <person name="Magnuson J."/>
            <person name="Mondo S."/>
            <person name="Nolan M."/>
            <person name="Ohm R."/>
            <person name="Pangilinan J."/>
            <person name="Park H.-J."/>
            <person name="Ramirez L."/>
            <person name="Alfaro M."/>
            <person name="Sun H."/>
            <person name="Tritt A."/>
            <person name="Yoshinaga Y."/>
            <person name="Zwiers L.-H."/>
            <person name="Turgeon B."/>
            <person name="Goodwin S."/>
            <person name="Spatafora J."/>
            <person name="Crous P."/>
            <person name="Grigoriev I."/>
        </authorList>
    </citation>
    <scope>NUCLEOTIDE SEQUENCE</scope>
    <source>
        <strain evidence="1">CBS 675.92</strain>
    </source>
</reference>
<dbReference type="Proteomes" id="UP000800035">
    <property type="component" value="Unassembled WGS sequence"/>
</dbReference>
<evidence type="ECO:0000313" key="2">
    <source>
        <dbReference type="Proteomes" id="UP000800035"/>
    </source>
</evidence>